<organism evidence="2 3">
    <name type="scientific">Micromonospora mirobrigensis</name>
    <dbReference type="NCBI Taxonomy" id="262898"/>
    <lineage>
        <taxon>Bacteria</taxon>
        <taxon>Bacillati</taxon>
        <taxon>Actinomycetota</taxon>
        <taxon>Actinomycetes</taxon>
        <taxon>Micromonosporales</taxon>
        <taxon>Micromonosporaceae</taxon>
        <taxon>Micromonospora</taxon>
    </lineage>
</organism>
<dbReference type="EMBL" id="FMCX01000002">
    <property type="protein sequence ID" value="SCF01415.1"/>
    <property type="molecule type" value="Genomic_DNA"/>
</dbReference>
<gene>
    <name evidence="2" type="ORF">GA0070564_102601</name>
</gene>
<dbReference type="SUPFAM" id="SSF51905">
    <property type="entry name" value="FAD/NAD(P)-binding domain"/>
    <property type="match status" value="1"/>
</dbReference>
<accession>A0A1C4WYZ3</accession>
<protein>
    <submittedName>
        <fullName evidence="2">Uncharacterized NAD(P)/FAD-binding protein YdhS</fullName>
    </submittedName>
</protein>
<keyword evidence="3" id="KW-1185">Reference proteome</keyword>
<feature type="domain" description="FAD-dependent urate hydroxylase HpyO/Asp monooxygenase CreE-like FAD/NAD(P)-binding" evidence="1">
    <location>
        <begin position="2"/>
        <end position="135"/>
    </location>
</feature>
<dbReference type="STRING" id="262898.GA0070564_102601"/>
<dbReference type="PANTHER" id="PTHR40254">
    <property type="entry name" value="BLR0577 PROTEIN"/>
    <property type="match status" value="1"/>
</dbReference>
<dbReference type="InterPro" id="IPR036188">
    <property type="entry name" value="FAD/NAD-bd_sf"/>
</dbReference>
<evidence type="ECO:0000259" key="1">
    <source>
        <dbReference type="Pfam" id="PF13454"/>
    </source>
</evidence>
<proteinExistence type="predicted"/>
<evidence type="ECO:0000313" key="3">
    <source>
        <dbReference type="Proteomes" id="UP000199504"/>
    </source>
</evidence>
<dbReference type="InterPro" id="IPR052189">
    <property type="entry name" value="L-asp_N-monooxygenase_NS-form"/>
</dbReference>
<dbReference type="Proteomes" id="UP000199504">
    <property type="component" value="Unassembled WGS sequence"/>
</dbReference>
<dbReference type="Gene3D" id="3.50.50.60">
    <property type="entry name" value="FAD/NAD(P)-binding domain"/>
    <property type="match status" value="1"/>
</dbReference>
<reference evidence="3" key="1">
    <citation type="submission" date="2016-06" db="EMBL/GenBank/DDBJ databases">
        <authorList>
            <person name="Varghese N."/>
            <person name="Submissions Spin"/>
        </authorList>
    </citation>
    <scope>NUCLEOTIDE SEQUENCE [LARGE SCALE GENOMIC DNA]</scope>
    <source>
        <strain evidence="3">DSM 44830</strain>
    </source>
</reference>
<name>A0A1C4WYZ3_9ACTN</name>
<dbReference type="AlphaFoldDB" id="A0A1C4WYZ3"/>
<evidence type="ECO:0000313" key="2">
    <source>
        <dbReference type="EMBL" id="SCF01415.1"/>
    </source>
</evidence>
<dbReference type="Pfam" id="PF13454">
    <property type="entry name" value="NAD_binding_9"/>
    <property type="match status" value="1"/>
</dbReference>
<sequence>MVTVFDIGEKLWRGKPYQADLPVLRINVPPEEMSVRADEKNHFRAWLEEQNALTAELSPFFDPVVQSYFFSREMYGDYLSYSAGSCLTALTAQGWRVDVVRERVERISPAERGLTLVTGDATRVTVDYAVVAVGAGQPPDAYPISGAPGYVANPYPARSSLAGIDPDAAVSILGSGLTAVDMVLALTSQGHRGPIHLTSRSGVLPSVRQRPVQLTLRHCTPEHLRFVAERGPLKLVDLVGIVRAELIEAGEDTGLVEAEIRAVRAENPVARLRRQLAEVDSPALGLRILQRAVPEAGPDLWPLLSAAERSTVLGTHQPTLMSLCCPMPPVTAATLLDLLESGQVTVIGGLREVTSVPGDGFRLVARGGTYRADHVINAINARARPMAESAEPLFRSLVRAGLAELHPNGGLCVDPRSSRLIAEGRLQQRLFALGDPAAGSLFFTFGVQSLVDRATDIVTALINDVGRSSGSPAAADATVLQPA</sequence>
<dbReference type="PANTHER" id="PTHR40254:SF1">
    <property type="entry name" value="BLR0577 PROTEIN"/>
    <property type="match status" value="1"/>
</dbReference>
<dbReference type="InterPro" id="IPR038732">
    <property type="entry name" value="HpyO/CreE_NAD-binding"/>
</dbReference>